<dbReference type="Pfam" id="PF22022">
    <property type="entry name" value="Phage_int_M"/>
    <property type="match status" value="1"/>
</dbReference>
<dbReference type="InterPro" id="IPR002104">
    <property type="entry name" value="Integrase_catalytic"/>
</dbReference>
<dbReference type="Gene3D" id="1.10.443.10">
    <property type="entry name" value="Intergrase catalytic core"/>
    <property type="match status" value="1"/>
</dbReference>
<feature type="domain" description="Tyr recombinase" evidence="5">
    <location>
        <begin position="207"/>
        <end position="376"/>
    </location>
</feature>
<keyword evidence="3" id="KW-0238">DNA-binding</keyword>
<dbReference type="AlphaFoldDB" id="A0A2P7B2B4"/>
<dbReference type="PROSITE" id="PS51898">
    <property type="entry name" value="TYR_RECOMBINASE"/>
    <property type="match status" value="1"/>
</dbReference>
<dbReference type="Pfam" id="PF13356">
    <property type="entry name" value="Arm-DNA-bind_3"/>
    <property type="match status" value="1"/>
</dbReference>
<dbReference type="GO" id="GO:0015074">
    <property type="term" value="P:DNA integration"/>
    <property type="evidence" value="ECO:0007669"/>
    <property type="project" value="UniProtKB-KW"/>
</dbReference>
<dbReference type="InterPro" id="IPR010998">
    <property type="entry name" value="Integrase_recombinase_N"/>
</dbReference>
<comment type="caution">
    <text evidence="6">The sequence shown here is derived from an EMBL/GenBank/DDBJ whole genome shotgun (WGS) entry which is preliminary data.</text>
</comment>
<keyword evidence="7" id="KW-1185">Reference proteome</keyword>
<name>A0A2P7B2B4_9HYPH</name>
<dbReference type="RefSeq" id="WP_106714614.1">
    <property type="nucleotide sequence ID" value="NZ_JACHXT010000002.1"/>
</dbReference>
<dbReference type="CDD" id="cd00801">
    <property type="entry name" value="INT_P4_C"/>
    <property type="match status" value="1"/>
</dbReference>
<dbReference type="SUPFAM" id="SSF56349">
    <property type="entry name" value="DNA breaking-rejoining enzymes"/>
    <property type="match status" value="1"/>
</dbReference>
<accession>A0A2P7B2B4</accession>
<dbReference type="InterPro" id="IPR038488">
    <property type="entry name" value="Integrase_DNA-bd_sf"/>
</dbReference>
<keyword evidence="2" id="KW-0229">DNA integration</keyword>
<dbReference type="InterPro" id="IPR053876">
    <property type="entry name" value="Phage_int_M"/>
</dbReference>
<comment type="similarity">
    <text evidence="1">Belongs to the 'phage' integrase family.</text>
</comment>
<dbReference type="InterPro" id="IPR013762">
    <property type="entry name" value="Integrase-like_cat_sf"/>
</dbReference>
<evidence type="ECO:0000256" key="4">
    <source>
        <dbReference type="ARBA" id="ARBA00023172"/>
    </source>
</evidence>
<reference evidence="7" key="1">
    <citation type="submission" date="2017-11" db="EMBL/GenBank/DDBJ databases">
        <authorList>
            <person name="Kuznetsova I."/>
            <person name="Sazanova A."/>
            <person name="Chirak E."/>
            <person name="Safronova V."/>
            <person name="Willems A."/>
        </authorList>
    </citation>
    <scope>NUCLEOTIDE SEQUENCE [LARGE SCALE GENOMIC DNA]</scope>
    <source>
        <strain evidence="7">PEPV15</strain>
    </source>
</reference>
<evidence type="ECO:0000256" key="3">
    <source>
        <dbReference type="ARBA" id="ARBA00023125"/>
    </source>
</evidence>
<dbReference type="InterPro" id="IPR011010">
    <property type="entry name" value="DNA_brk_join_enz"/>
</dbReference>
<protein>
    <submittedName>
        <fullName evidence="6">Integrase</fullName>
    </submittedName>
</protein>
<evidence type="ECO:0000259" key="5">
    <source>
        <dbReference type="PROSITE" id="PS51898"/>
    </source>
</evidence>
<dbReference type="Gene3D" id="3.30.160.390">
    <property type="entry name" value="Integrase, DNA-binding domain"/>
    <property type="match status" value="1"/>
</dbReference>
<evidence type="ECO:0000313" key="6">
    <source>
        <dbReference type="EMBL" id="PSH60592.1"/>
    </source>
</evidence>
<dbReference type="OrthoDB" id="9795573at2"/>
<evidence type="ECO:0000256" key="2">
    <source>
        <dbReference type="ARBA" id="ARBA00022908"/>
    </source>
</evidence>
<dbReference type="Proteomes" id="UP000241158">
    <property type="component" value="Unassembled WGS sequence"/>
</dbReference>
<evidence type="ECO:0000256" key="1">
    <source>
        <dbReference type="ARBA" id="ARBA00008857"/>
    </source>
</evidence>
<dbReference type="PANTHER" id="PTHR30629">
    <property type="entry name" value="PROPHAGE INTEGRASE"/>
    <property type="match status" value="1"/>
</dbReference>
<dbReference type="Gene3D" id="1.10.150.130">
    <property type="match status" value="1"/>
</dbReference>
<evidence type="ECO:0000313" key="7">
    <source>
        <dbReference type="Proteomes" id="UP000241158"/>
    </source>
</evidence>
<keyword evidence="4" id="KW-0233">DNA recombination</keyword>
<dbReference type="GO" id="GO:0006310">
    <property type="term" value="P:DNA recombination"/>
    <property type="evidence" value="ECO:0007669"/>
    <property type="project" value="UniProtKB-KW"/>
</dbReference>
<dbReference type="InterPro" id="IPR025166">
    <property type="entry name" value="Integrase_DNA_bind_dom"/>
</dbReference>
<dbReference type="EMBL" id="PGGN01000001">
    <property type="protein sequence ID" value="PSH60592.1"/>
    <property type="molecule type" value="Genomic_DNA"/>
</dbReference>
<sequence length="399" mass="45100">MAAIHKLSDLKVKGKLEPGRYGDGGGLYLEVSASRTKAWLYMWKTAGRRRAMGLGGYPAVSLAKARLVAAEAKASVVNGIDPFSLRQKETVPCFSECVDLFLKVNRPAWRNEKHSAQWEMTLGEAYCRSITKKAVDKITTDDILRILLPIWQNKSETASRIRGRIERVLDFAKAKGWRDGMNPALWQGHLKLILPTRVRLQRGHHAALPYKILPAFMKNLREREAVAALALEFLILSAARSGEVLNATWHEIDFDERLWNIPGNRMKAGKNHSVPLTPAALMILNRLKTVRTSDYIFPGQRPNRPLSATSIEMLLRRMKQDEITPHGFRSTFRDWAGDETHFPRDLIETALAHRVGDATERAYRRSSAIEKRRALLECWSAYCSGQDVPKNVVALRAKA</sequence>
<dbReference type="PANTHER" id="PTHR30629:SF2">
    <property type="entry name" value="PROPHAGE INTEGRASE INTS-RELATED"/>
    <property type="match status" value="1"/>
</dbReference>
<dbReference type="Pfam" id="PF00589">
    <property type="entry name" value="Phage_integrase"/>
    <property type="match status" value="1"/>
</dbReference>
<dbReference type="GO" id="GO:0003677">
    <property type="term" value="F:DNA binding"/>
    <property type="evidence" value="ECO:0007669"/>
    <property type="project" value="UniProtKB-KW"/>
</dbReference>
<gene>
    <name evidence="6" type="ORF">CU100_00485</name>
</gene>
<dbReference type="InterPro" id="IPR050808">
    <property type="entry name" value="Phage_Integrase"/>
</dbReference>
<proteinExistence type="inferred from homology"/>
<organism evidence="6 7">
    <name type="scientific">Phyllobacterium endophyticum</name>
    <dbReference type="NCBI Taxonomy" id="1149773"/>
    <lineage>
        <taxon>Bacteria</taxon>
        <taxon>Pseudomonadati</taxon>
        <taxon>Pseudomonadota</taxon>
        <taxon>Alphaproteobacteria</taxon>
        <taxon>Hyphomicrobiales</taxon>
        <taxon>Phyllobacteriaceae</taxon>
        <taxon>Phyllobacterium</taxon>
    </lineage>
</organism>